<dbReference type="EMBL" id="JBHSDJ010000129">
    <property type="protein sequence ID" value="MFC4248942.1"/>
    <property type="molecule type" value="Genomic_DNA"/>
</dbReference>
<comment type="caution">
    <text evidence="2">The sequence shown here is derived from an EMBL/GenBank/DDBJ whole genome shotgun (WGS) entry which is preliminary data.</text>
</comment>
<accession>A0ABD5P3P0</accession>
<dbReference type="RefSeq" id="WP_246971737.1">
    <property type="nucleotide sequence ID" value="NZ_CP095397.1"/>
</dbReference>
<proteinExistence type="predicted"/>
<organism evidence="2 3">
    <name type="scientific">Natribaculum luteum</name>
    <dbReference type="NCBI Taxonomy" id="1586232"/>
    <lineage>
        <taxon>Archaea</taxon>
        <taxon>Methanobacteriati</taxon>
        <taxon>Methanobacteriota</taxon>
        <taxon>Stenosarchaea group</taxon>
        <taxon>Halobacteria</taxon>
        <taxon>Halobacteriales</taxon>
        <taxon>Natrialbaceae</taxon>
        <taxon>Natribaculum</taxon>
    </lineage>
</organism>
<dbReference type="InterPro" id="IPR013211">
    <property type="entry name" value="LVIVD"/>
</dbReference>
<dbReference type="PROSITE" id="PS51318">
    <property type="entry name" value="TAT"/>
    <property type="match status" value="1"/>
</dbReference>
<dbReference type="AlphaFoldDB" id="A0ABD5P3P0"/>
<dbReference type="Pfam" id="PF08309">
    <property type="entry name" value="LVIVD"/>
    <property type="match status" value="2"/>
</dbReference>
<dbReference type="GeneID" id="71852575"/>
<gene>
    <name evidence="2" type="ORF">ACFOZ7_18775</name>
</gene>
<feature type="compositionally biased region" description="Polar residues" evidence="1">
    <location>
        <begin position="433"/>
        <end position="450"/>
    </location>
</feature>
<feature type="region of interest" description="Disordered" evidence="1">
    <location>
        <begin position="403"/>
        <end position="452"/>
    </location>
</feature>
<protein>
    <submittedName>
        <fullName evidence="2">LVIVD repeat-containing protein</fullName>
    </submittedName>
</protein>
<evidence type="ECO:0000313" key="2">
    <source>
        <dbReference type="EMBL" id="MFC4248942.1"/>
    </source>
</evidence>
<sequence length="473" mass="50466">MRRRTLLRAGVGTAAATTLGSSVPATAAADAYEPLGRLEVDGACETVVGDDGDVAYLAVVDGFAVVDVSDPRDPTLLAERRDIAVGDRRLTDVLDVDVAGDRLAVPGPANPAFDDDFYGIVCYDVSDPSDPVRAGEPYETGFHVHNCSLDDETLYLVCNGTAENPLVVLDASGDDFEEIARWSVADHEPAWRDVDSRLHYLHDVTVHGDVAALAYWNAGTYLLDVSDPSDPQYLGHVAETTVDDQLELDAAAVNDAYLGLPGNDHFATLDERGDLLAVGRESWATDPGDPEGAGGIDLFDVSDRDDIRQLATIDPPATADASYRGGSWTTAHNFELRGGHLYSAWYQGGVKIHDVTDPAEPEELAWWRDPETAGFWTARVAREDVFVASSTTLIPNAPTDGGLYTFPIEAGQQADPPSLTGDDERTATDPEPESTNDSGSESGGDQLSGFTATAGLAGGALALEWLRRRGSEE</sequence>
<name>A0ABD5P3P0_9EURY</name>
<dbReference type="Proteomes" id="UP001595821">
    <property type="component" value="Unassembled WGS sequence"/>
</dbReference>
<evidence type="ECO:0000256" key="1">
    <source>
        <dbReference type="SAM" id="MobiDB-lite"/>
    </source>
</evidence>
<dbReference type="InterPro" id="IPR006311">
    <property type="entry name" value="TAT_signal"/>
</dbReference>
<reference evidence="2 3" key="1">
    <citation type="journal article" date="2014" name="Int. J. Syst. Evol. Microbiol.">
        <title>Complete genome sequence of Corynebacterium casei LMG S-19264T (=DSM 44701T), isolated from a smear-ripened cheese.</title>
        <authorList>
            <consortium name="US DOE Joint Genome Institute (JGI-PGF)"/>
            <person name="Walter F."/>
            <person name="Albersmeier A."/>
            <person name="Kalinowski J."/>
            <person name="Ruckert C."/>
        </authorList>
    </citation>
    <scope>NUCLEOTIDE SEQUENCE [LARGE SCALE GENOMIC DNA]</scope>
    <source>
        <strain evidence="2 3">IBRC-M 10912</strain>
    </source>
</reference>
<evidence type="ECO:0000313" key="3">
    <source>
        <dbReference type="Proteomes" id="UP001595821"/>
    </source>
</evidence>